<keyword evidence="10" id="KW-0547">Nucleotide-binding</keyword>
<evidence type="ECO:0000256" key="2">
    <source>
        <dbReference type="ARBA" id="ARBA00004429"/>
    </source>
</evidence>
<keyword evidence="14 18" id="KW-1133">Transmembrane helix</keyword>
<evidence type="ECO:0000256" key="9">
    <source>
        <dbReference type="ARBA" id="ARBA00022692"/>
    </source>
</evidence>
<feature type="transmembrane region" description="Helical" evidence="18">
    <location>
        <begin position="241"/>
        <end position="262"/>
    </location>
</feature>
<dbReference type="InterPro" id="IPR018303">
    <property type="entry name" value="ATPase_P-typ_P_site"/>
</dbReference>
<feature type="transmembrane region" description="Helical" evidence="18">
    <location>
        <begin position="749"/>
        <end position="769"/>
    </location>
</feature>
<evidence type="ECO:0000256" key="6">
    <source>
        <dbReference type="ARBA" id="ARBA00022475"/>
    </source>
</evidence>
<dbReference type="Gene3D" id="2.70.150.10">
    <property type="entry name" value="Calcium-transporting ATPase, cytoplasmic transduction domain A"/>
    <property type="match status" value="1"/>
</dbReference>
<dbReference type="GO" id="GO:0015444">
    <property type="term" value="F:P-type magnesium transporter activity"/>
    <property type="evidence" value="ECO:0007669"/>
    <property type="project" value="UniProtKB-EC"/>
</dbReference>
<dbReference type="NCBIfam" id="TIGR01494">
    <property type="entry name" value="ATPase_P-type"/>
    <property type="match status" value="2"/>
</dbReference>
<evidence type="ECO:0000259" key="19">
    <source>
        <dbReference type="SMART" id="SM00831"/>
    </source>
</evidence>
<dbReference type="NCBIfam" id="TIGR01524">
    <property type="entry name" value="ATPase-IIIB_Mg"/>
    <property type="match status" value="1"/>
</dbReference>
<dbReference type="InterPro" id="IPR006068">
    <property type="entry name" value="ATPase_P-typ_cation-transptr_C"/>
</dbReference>
<keyword evidence="8" id="KW-0597">Phosphoprotein</keyword>
<dbReference type="InterPro" id="IPR006415">
    <property type="entry name" value="P-type_ATPase_IIIB"/>
</dbReference>
<dbReference type="InterPro" id="IPR044492">
    <property type="entry name" value="P_typ_ATPase_HD_dom"/>
</dbReference>
<dbReference type="SMART" id="SM00831">
    <property type="entry name" value="Cation_ATPase_N"/>
    <property type="match status" value="1"/>
</dbReference>
<dbReference type="Pfam" id="PF00122">
    <property type="entry name" value="E1-E2_ATPase"/>
    <property type="match status" value="1"/>
</dbReference>
<dbReference type="Gene3D" id="1.20.1110.10">
    <property type="entry name" value="Calcium-transporting ATPase, transmembrane domain"/>
    <property type="match status" value="1"/>
</dbReference>
<dbReference type="EC" id="7.2.2.14" evidence="4"/>
<comment type="catalytic activity">
    <reaction evidence="17">
        <text>Mg(2+)(out) + ATP + H2O = Mg(2+)(in) + ADP + phosphate + H(+)</text>
        <dbReference type="Rhea" id="RHEA:10260"/>
        <dbReference type="ChEBI" id="CHEBI:15377"/>
        <dbReference type="ChEBI" id="CHEBI:15378"/>
        <dbReference type="ChEBI" id="CHEBI:18420"/>
        <dbReference type="ChEBI" id="CHEBI:30616"/>
        <dbReference type="ChEBI" id="CHEBI:43474"/>
        <dbReference type="ChEBI" id="CHEBI:456216"/>
        <dbReference type="EC" id="7.2.2.14"/>
    </reaction>
</comment>
<dbReference type="PRINTS" id="PR00119">
    <property type="entry name" value="CATATPASE"/>
</dbReference>
<evidence type="ECO:0000256" key="7">
    <source>
        <dbReference type="ARBA" id="ARBA00022519"/>
    </source>
</evidence>
<dbReference type="InterPro" id="IPR008250">
    <property type="entry name" value="ATPase_P-typ_transduc_dom_A_sf"/>
</dbReference>
<evidence type="ECO:0000256" key="18">
    <source>
        <dbReference type="SAM" id="Phobius"/>
    </source>
</evidence>
<dbReference type="InterPro" id="IPR059000">
    <property type="entry name" value="ATPase_P-type_domA"/>
</dbReference>
<evidence type="ECO:0000256" key="4">
    <source>
        <dbReference type="ARBA" id="ARBA00012786"/>
    </source>
</evidence>
<dbReference type="SFLD" id="SFLDF00027">
    <property type="entry name" value="p-type_atpase"/>
    <property type="match status" value="1"/>
</dbReference>
<evidence type="ECO:0000256" key="5">
    <source>
        <dbReference type="ARBA" id="ARBA00013555"/>
    </source>
</evidence>
<dbReference type="Proteomes" id="UP000523821">
    <property type="component" value="Unassembled WGS sequence"/>
</dbReference>
<evidence type="ECO:0000256" key="15">
    <source>
        <dbReference type="ARBA" id="ARBA00023136"/>
    </source>
</evidence>
<dbReference type="InterPro" id="IPR001757">
    <property type="entry name" value="P_typ_ATPase"/>
</dbReference>
<dbReference type="InterPro" id="IPR023299">
    <property type="entry name" value="ATPase_P-typ_cyto_dom_N"/>
</dbReference>
<dbReference type="RefSeq" id="WP_183855147.1">
    <property type="nucleotide sequence ID" value="NZ_JACHOO010000003.1"/>
</dbReference>
<evidence type="ECO:0000256" key="12">
    <source>
        <dbReference type="ARBA" id="ARBA00022842"/>
    </source>
</evidence>
<keyword evidence="21" id="KW-1185">Reference proteome</keyword>
<dbReference type="PROSITE" id="PS00154">
    <property type="entry name" value="ATPASE_E1_E2"/>
    <property type="match status" value="1"/>
</dbReference>
<sequence length="846" mass="87969">MPQTASEVPFWSRDAAAACAELQTRPEGLTSAEAAERLSRLGPNRAVAARRRSVVGKIARRLVEPLIAILLIAAAVSGAMGDWRSFVVILGIVLVSTALDVIQEEKAENAVEALQRSVAVTARVRRDGRLLALPVRDIVPGDVIRLAAGDLVPADGVLLESRGALADEALLTGEPYPVEKRPGRSEATGPAEAFNAVFAGTSLVAGEAVMLAVATGGGTRFGAIAAALAERAAPSAFERGLHALGLLILRLTGFLVLVVLLARLAAAGLSLDTFLFAVALAVGLTPELLPMVLTVTLSRGALRMAARKVVVKRLSAIDDLGAMDVLCTDKTGTLTEARIALVGGFGPDGAPSRRAAALAGLNSRFATGLGSNLDAAILAAVPADPRAWARCDDRPFDFTRRRASVLLADGAERLMVTKGAPEDLLSLATRLERPDGAVVPLDETARATAAAWITAQGAAGFRLLGIGWRAMPEATGRLAAEDEADLVLAGFVAFLDPPKASAAAAIGRLAAAGVRVKIVSGDAEPVVRHIVDALGLPSGSAVLSGAEIAATSDAALAARAEVVDLFVRVSPDQKARIVRALRRRGRVTGFLGDGINDAPAIHAADVGLSVSGGSDVARQAADVILLAPDLGVLADGVAEGRRTCANIMKYVRMVTSSNFGNMLSMALASLVLPFLPLAPLQILLNNLLYDLSEIGIPFDAADPSEVERPARFEMRDVLRFTLVMGPLSSLFDAATFALLHFGFAADVAVFRTAWFVESIATQILVIFIIRTARPAWSARPHPVLAATSLGALAVALLFALSPLGGFAGFVPLPPAILATIAAICCLYLILAEALKRLAIRPAPAGR</sequence>
<feature type="domain" description="Cation-transporting P-type ATPase N-terminal" evidence="19">
    <location>
        <begin position="9"/>
        <end position="82"/>
    </location>
</feature>
<dbReference type="InterPro" id="IPR023298">
    <property type="entry name" value="ATPase_P-typ_TM_dom_sf"/>
</dbReference>
<protein>
    <recommendedName>
        <fullName evidence="5">Magnesium-transporting ATPase, P-type 1</fullName>
        <ecNumber evidence="4">7.2.2.14</ecNumber>
    </recommendedName>
    <alternativeName>
        <fullName evidence="16">Mg(2+) transport ATPase, P-type 1</fullName>
    </alternativeName>
</protein>
<comment type="caution">
    <text evidence="20">The sequence shown here is derived from an EMBL/GenBank/DDBJ whole genome shotgun (WGS) entry which is preliminary data.</text>
</comment>
<feature type="transmembrane region" description="Helical" evidence="18">
    <location>
        <begin position="806"/>
        <end position="830"/>
    </location>
</feature>
<dbReference type="EMBL" id="JACHOO010000003">
    <property type="protein sequence ID" value="MBB5752913.1"/>
    <property type="molecule type" value="Genomic_DNA"/>
</dbReference>
<dbReference type="GO" id="GO:0016887">
    <property type="term" value="F:ATP hydrolysis activity"/>
    <property type="evidence" value="ECO:0007669"/>
    <property type="project" value="InterPro"/>
</dbReference>
<feature type="transmembrane region" description="Helical" evidence="18">
    <location>
        <begin position="717"/>
        <end position="743"/>
    </location>
</feature>
<dbReference type="InterPro" id="IPR004014">
    <property type="entry name" value="ATPase_P-typ_cation-transptr_N"/>
</dbReference>
<evidence type="ECO:0000313" key="20">
    <source>
        <dbReference type="EMBL" id="MBB5752913.1"/>
    </source>
</evidence>
<accession>A0A7W9FLL1</accession>
<dbReference type="PANTHER" id="PTHR42861">
    <property type="entry name" value="CALCIUM-TRANSPORTING ATPASE"/>
    <property type="match status" value="1"/>
</dbReference>
<dbReference type="GO" id="GO:0005886">
    <property type="term" value="C:plasma membrane"/>
    <property type="evidence" value="ECO:0007669"/>
    <property type="project" value="UniProtKB-SubCell"/>
</dbReference>
<evidence type="ECO:0000256" key="11">
    <source>
        <dbReference type="ARBA" id="ARBA00022840"/>
    </source>
</evidence>
<comment type="function">
    <text evidence="1">Mediates magnesium influx to the cytosol.</text>
</comment>
<evidence type="ECO:0000256" key="10">
    <source>
        <dbReference type="ARBA" id="ARBA00022741"/>
    </source>
</evidence>
<comment type="similarity">
    <text evidence="3">Belongs to the cation transport ATPase (P-type) (TC 3.A.3) family. Type IIIB subfamily.</text>
</comment>
<evidence type="ECO:0000256" key="3">
    <source>
        <dbReference type="ARBA" id="ARBA00008746"/>
    </source>
</evidence>
<dbReference type="SUPFAM" id="SSF81665">
    <property type="entry name" value="Calcium ATPase, transmembrane domain M"/>
    <property type="match status" value="1"/>
</dbReference>
<dbReference type="InterPro" id="IPR036412">
    <property type="entry name" value="HAD-like_sf"/>
</dbReference>
<dbReference type="Pfam" id="PF00689">
    <property type="entry name" value="Cation_ATPase_C"/>
    <property type="match status" value="1"/>
</dbReference>
<evidence type="ECO:0000256" key="13">
    <source>
        <dbReference type="ARBA" id="ARBA00022967"/>
    </source>
</evidence>
<proteinExistence type="inferred from homology"/>
<dbReference type="SFLD" id="SFLDG00002">
    <property type="entry name" value="C1.7:_P-type_atpase_like"/>
    <property type="match status" value="1"/>
</dbReference>
<dbReference type="Gene3D" id="3.40.50.1000">
    <property type="entry name" value="HAD superfamily/HAD-like"/>
    <property type="match status" value="1"/>
</dbReference>
<dbReference type="Pfam" id="PF13246">
    <property type="entry name" value="Cation_ATPase"/>
    <property type="match status" value="1"/>
</dbReference>
<keyword evidence="9 18" id="KW-0812">Transmembrane</keyword>
<dbReference type="Pfam" id="PF00690">
    <property type="entry name" value="Cation_ATPase_N"/>
    <property type="match status" value="1"/>
</dbReference>
<feature type="transmembrane region" description="Helical" evidence="18">
    <location>
        <begin position="274"/>
        <end position="298"/>
    </location>
</feature>
<dbReference type="SFLD" id="SFLDS00003">
    <property type="entry name" value="Haloacid_Dehalogenase"/>
    <property type="match status" value="1"/>
</dbReference>
<keyword evidence="15 18" id="KW-0472">Membrane</keyword>
<reference evidence="20 21" key="1">
    <citation type="submission" date="2020-08" db="EMBL/GenBank/DDBJ databases">
        <title>Genomic Encyclopedia of Type Strains, Phase IV (KMG-IV): sequencing the most valuable type-strain genomes for metagenomic binning, comparative biology and taxonomic classification.</title>
        <authorList>
            <person name="Goeker M."/>
        </authorList>
    </citation>
    <scope>NUCLEOTIDE SEQUENCE [LARGE SCALE GENOMIC DNA]</scope>
    <source>
        <strain evidence="20 21">DSM 16268</strain>
    </source>
</reference>
<dbReference type="SUPFAM" id="SSF56784">
    <property type="entry name" value="HAD-like"/>
    <property type="match status" value="1"/>
</dbReference>
<keyword evidence="6" id="KW-1003">Cell membrane</keyword>
<evidence type="ECO:0000256" key="16">
    <source>
        <dbReference type="ARBA" id="ARBA00029806"/>
    </source>
</evidence>
<dbReference type="SUPFAM" id="SSF81653">
    <property type="entry name" value="Calcium ATPase, transduction domain A"/>
    <property type="match status" value="1"/>
</dbReference>
<evidence type="ECO:0000256" key="8">
    <source>
        <dbReference type="ARBA" id="ARBA00022553"/>
    </source>
</evidence>
<keyword evidence="11" id="KW-0067">ATP-binding</keyword>
<dbReference type="InterPro" id="IPR023214">
    <property type="entry name" value="HAD_sf"/>
</dbReference>
<organism evidence="20 21">
    <name type="scientific">Prosthecomicrobium pneumaticum</name>
    <dbReference type="NCBI Taxonomy" id="81895"/>
    <lineage>
        <taxon>Bacteria</taxon>
        <taxon>Pseudomonadati</taxon>
        <taxon>Pseudomonadota</taxon>
        <taxon>Alphaproteobacteria</taxon>
        <taxon>Hyphomicrobiales</taxon>
        <taxon>Kaistiaceae</taxon>
        <taxon>Prosthecomicrobium</taxon>
    </lineage>
</organism>
<evidence type="ECO:0000256" key="17">
    <source>
        <dbReference type="ARBA" id="ARBA00047295"/>
    </source>
</evidence>
<name>A0A7W9FLL1_9HYPH</name>
<evidence type="ECO:0000256" key="1">
    <source>
        <dbReference type="ARBA" id="ARBA00003954"/>
    </source>
</evidence>
<keyword evidence="13" id="KW-1278">Translocase</keyword>
<feature type="transmembrane region" description="Helical" evidence="18">
    <location>
        <begin position="781"/>
        <end position="800"/>
    </location>
</feature>
<dbReference type="Gene3D" id="3.40.1110.10">
    <property type="entry name" value="Calcium-transporting ATPase, cytoplasmic domain N"/>
    <property type="match status" value="1"/>
</dbReference>
<dbReference type="AlphaFoldDB" id="A0A7W9FLL1"/>
<comment type="subcellular location">
    <subcellularLocation>
        <location evidence="2">Cell inner membrane</location>
        <topology evidence="2">Multi-pass membrane protein</topology>
    </subcellularLocation>
</comment>
<dbReference type="PRINTS" id="PR00120">
    <property type="entry name" value="HATPASE"/>
</dbReference>
<dbReference type="GO" id="GO:0005524">
    <property type="term" value="F:ATP binding"/>
    <property type="evidence" value="ECO:0007669"/>
    <property type="project" value="UniProtKB-KW"/>
</dbReference>
<evidence type="ECO:0000256" key="14">
    <source>
        <dbReference type="ARBA" id="ARBA00022989"/>
    </source>
</evidence>
<keyword evidence="7" id="KW-0997">Cell inner membrane</keyword>
<keyword evidence="12" id="KW-0460">Magnesium</keyword>
<gene>
    <name evidence="20" type="ORF">GGQ63_001967</name>
</gene>
<evidence type="ECO:0000313" key="21">
    <source>
        <dbReference type="Proteomes" id="UP000523821"/>
    </source>
</evidence>